<feature type="region of interest" description="Disordered" evidence="1">
    <location>
        <begin position="215"/>
        <end position="309"/>
    </location>
</feature>
<dbReference type="InterPro" id="IPR051162">
    <property type="entry name" value="T4SS_component"/>
</dbReference>
<keyword evidence="3" id="KW-1185">Reference proteome</keyword>
<dbReference type="Proteomes" id="UP001596328">
    <property type="component" value="Unassembled WGS sequence"/>
</dbReference>
<evidence type="ECO:0008006" key="4">
    <source>
        <dbReference type="Google" id="ProtNLM"/>
    </source>
</evidence>
<gene>
    <name evidence="2" type="ORF">ACFQE1_04615</name>
</gene>
<proteinExistence type="predicted"/>
<evidence type="ECO:0000313" key="3">
    <source>
        <dbReference type="Proteomes" id="UP001596328"/>
    </source>
</evidence>
<feature type="compositionally biased region" description="Basic and acidic residues" evidence="1">
    <location>
        <begin position="277"/>
        <end position="292"/>
    </location>
</feature>
<dbReference type="InterPro" id="IPR027417">
    <property type="entry name" value="P-loop_NTPase"/>
</dbReference>
<sequence>MATDYLRAHYATYGHLDDVVYFDCATCLPAFSFFDVRDELAAGVPRTTAVEDTVDHYLEILTGIMGRERFEQAVRSPDVIRYLIKAAFDPVHGADSFSHRSLHGSARRMHERKSAPAVSDPDLERMLGGVVANRARSYDEIMQGVANRLEKVPVDQRLAAIFNHVPEDGDPHFDLAHYLNEDVVIVIDTGGLRTEAQRVLTLVILSNLWTALRRRKQRSDAETDFTTADDPDLPQSDEPHAGSGVGLQKGPYAPGRAATHGPQEASGTSDRGPQRAARQERAGDSEGLHEDTITSNGDPTDSNATPTASDPLVNLYVEEAASVANSGLLTELLAQSRGFDCAVTLAMQFPAQLRTGDERVYEELLNNVSTVVTGNVPVDRRLTERFATDDMPPELVGNRLRALRRGQWFVRLPADFGDTPPRPFLVESLPLPPGDLEGAAPLDPHATTAFERALRVVADRTRREAGLTLAAPSTVETSEGDDEATDDSPPALHPVLAYTKRLPSTVEYAESLHALRCTGCDNRYDPSIDGMRRAVECCSSLADVDRDDVPVCTANLKLTPEERLDADWSTRQLLFLQVVYNAQQLRYDDLEYDLLHDSMIRLQEYVGIESDAVQDLVDADLLRHDTDHPHRLYTVTPDGRAVIGESYRQGVDYGHGAGDLEESSLHVLSVEVGRRFLVQEYVDDTESAVVEVIPYYDLDGHHRLDLAGVDADGTIRVALEVERINHDFRRAVPEDFDKMAECDLEAAIWIVMTRQGAHDVLHALRNPLEGEPRIEKSYSQNTAPRDFKIDTPGLTAVYTVEYVRDTLLD</sequence>
<feature type="compositionally biased region" description="Polar residues" evidence="1">
    <location>
        <begin position="293"/>
        <end position="308"/>
    </location>
</feature>
<comment type="caution">
    <text evidence="2">The sequence shown here is derived from an EMBL/GenBank/DDBJ whole genome shotgun (WGS) entry which is preliminary data.</text>
</comment>
<name>A0ABD5RXD6_9EURY</name>
<dbReference type="PANTHER" id="PTHR30121">
    <property type="entry name" value="UNCHARACTERIZED PROTEIN YJGR-RELATED"/>
    <property type="match status" value="1"/>
</dbReference>
<dbReference type="AlphaFoldDB" id="A0ABD5RXD6"/>
<protein>
    <recommendedName>
        <fullName evidence="4">ATP-binding protein</fullName>
    </recommendedName>
</protein>
<accession>A0ABD5RXD6</accession>
<dbReference type="PANTHER" id="PTHR30121:SF6">
    <property type="entry name" value="SLR6007 PROTEIN"/>
    <property type="match status" value="1"/>
</dbReference>
<organism evidence="2 3">
    <name type="scientific">Halobium palmae</name>
    <dbReference type="NCBI Taxonomy" id="1776492"/>
    <lineage>
        <taxon>Archaea</taxon>
        <taxon>Methanobacteriati</taxon>
        <taxon>Methanobacteriota</taxon>
        <taxon>Stenosarchaea group</taxon>
        <taxon>Halobacteria</taxon>
        <taxon>Halobacteriales</taxon>
        <taxon>Haloferacaceae</taxon>
        <taxon>Halobium</taxon>
    </lineage>
</organism>
<reference evidence="2 3" key="1">
    <citation type="journal article" date="2019" name="Int. J. Syst. Evol. Microbiol.">
        <title>The Global Catalogue of Microorganisms (GCM) 10K type strain sequencing project: providing services to taxonomists for standard genome sequencing and annotation.</title>
        <authorList>
            <consortium name="The Broad Institute Genomics Platform"/>
            <consortium name="The Broad Institute Genome Sequencing Center for Infectious Disease"/>
            <person name="Wu L."/>
            <person name="Ma J."/>
        </authorList>
    </citation>
    <scope>NUCLEOTIDE SEQUENCE [LARGE SCALE GENOMIC DNA]</scope>
    <source>
        <strain evidence="2 3">NBRC 111368</strain>
    </source>
</reference>
<dbReference type="Gene3D" id="3.40.50.300">
    <property type="entry name" value="P-loop containing nucleotide triphosphate hydrolases"/>
    <property type="match status" value="1"/>
</dbReference>
<dbReference type="EMBL" id="JBHSWU010000034">
    <property type="protein sequence ID" value="MFC6723678.1"/>
    <property type="molecule type" value="Genomic_DNA"/>
</dbReference>
<evidence type="ECO:0000313" key="2">
    <source>
        <dbReference type="EMBL" id="MFC6723678.1"/>
    </source>
</evidence>
<feature type="region of interest" description="Disordered" evidence="1">
    <location>
        <begin position="470"/>
        <end position="491"/>
    </location>
</feature>
<evidence type="ECO:0000256" key="1">
    <source>
        <dbReference type="SAM" id="MobiDB-lite"/>
    </source>
</evidence>